<evidence type="ECO:0000256" key="1">
    <source>
        <dbReference type="ARBA" id="ARBA00004141"/>
    </source>
</evidence>
<dbReference type="InterPro" id="IPR052649">
    <property type="entry name" value="NCE102-like"/>
</dbReference>
<organism evidence="8 9">
    <name type="scientific">Aphanomyces stellatus</name>
    <dbReference type="NCBI Taxonomy" id="120398"/>
    <lineage>
        <taxon>Eukaryota</taxon>
        <taxon>Sar</taxon>
        <taxon>Stramenopiles</taxon>
        <taxon>Oomycota</taxon>
        <taxon>Saprolegniomycetes</taxon>
        <taxon>Saprolegniales</taxon>
        <taxon>Verrucalvaceae</taxon>
        <taxon>Aphanomyces</taxon>
    </lineage>
</organism>
<evidence type="ECO:0000256" key="4">
    <source>
        <dbReference type="ARBA" id="ARBA00023136"/>
    </source>
</evidence>
<keyword evidence="3 5" id="KW-1133">Transmembrane helix</keyword>
<evidence type="ECO:0000313" key="8">
    <source>
        <dbReference type="EMBL" id="VFT93925.1"/>
    </source>
</evidence>
<protein>
    <submittedName>
        <fullName evidence="8">Aste57867_17168 protein</fullName>
    </submittedName>
</protein>
<evidence type="ECO:0000259" key="6">
    <source>
        <dbReference type="Pfam" id="PF01284"/>
    </source>
</evidence>
<dbReference type="OrthoDB" id="66619at2759"/>
<reference evidence="8 9" key="1">
    <citation type="submission" date="2019-03" db="EMBL/GenBank/DDBJ databases">
        <authorList>
            <person name="Gaulin E."/>
            <person name="Dumas B."/>
        </authorList>
    </citation>
    <scope>NUCLEOTIDE SEQUENCE [LARGE SCALE GENOMIC DNA]</scope>
    <source>
        <strain evidence="8">CBS 568.67</strain>
    </source>
</reference>
<evidence type="ECO:0000256" key="2">
    <source>
        <dbReference type="ARBA" id="ARBA00022692"/>
    </source>
</evidence>
<feature type="transmembrane region" description="Helical" evidence="5">
    <location>
        <begin position="20"/>
        <end position="42"/>
    </location>
</feature>
<keyword evidence="4 5" id="KW-0472">Membrane</keyword>
<dbReference type="EMBL" id="CAADRA010006070">
    <property type="protein sequence ID" value="VFT93925.1"/>
    <property type="molecule type" value="Genomic_DNA"/>
</dbReference>
<evidence type="ECO:0000256" key="3">
    <source>
        <dbReference type="ARBA" id="ARBA00022989"/>
    </source>
</evidence>
<feature type="transmembrane region" description="Helical" evidence="5">
    <location>
        <begin position="81"/>
        <end position="103"/>
    </location>
</feature>
<feature type="transmembrane region" description="Helical" evidence="5">
    <location>
        <begin position="48"/>
        <end position="69"/>
    </location>
</feature>
<evidence type="ECO:0000313" key="9">
    <source>
        <dbReference type="Proteomes" id="UP000332933"/>
    </source>
</evidence>
<feature type="domain" description="MARVEL" evidence="6">
    <location>
        <begin position="20"/>
        <end position="135"/>
    </location>
</feature>
<comment type="subcellular location">
    <subcellularLocation>
        <location evidence="1">Membrane</location>
        <topology evidence="1">Multi-pass membrane protein</topology>
    </subcellularLocation>
</comment>
<gene>
    <name evidence="8" type="primary">Aste57867_17168</name>
    <name evidence="7" type="ORF">As57867_017109</name>
    <name evidence="8" type="ORF">ASTE57867_17168</name>
</gene>
<dbReference type="InterPro" id="IPR008253">
    <property type="entry name" value="Marvel"/>
</dbReference>
<evidence type="ECO:0000313" key="7">
    <source>
        <dbReference type="EMBL" id="KAF0691638.1"/>
    </source>
</evidence>
<reference evidence="7" key="2">
    <citation type="submission" date="2019-06" db="EMBL/GenBank/DDBJ databases">
        <title>Genomics analysis of Aphanomyces spp. identifies a new class of oomycete effector associated with host adaptation.</title>
        <authorList>
            <person name="Gaulin E."/>
        </authorList>
    </citation>
    <scope>NUCLEOTIDE SEQUENCE</scope>
    <source>
        <strain evidence="7">CBS 578.67</strain>
    </source>
</reference>
<name>A0A485L820_9STRA</name>
<dbReference type="GO" id="GO:0016020">
    <property type="term" value="C:membrane"/>
    <property type="evidence" value="ECO:0007669"/>
    <property type="project" value="UniProtKB-SubCell"/>
</dbReference>
<dbReference type="Pfam" id="PF01284">
    <property type="entry name" value="MARVEL"/>
    <property type="match status" value="1"/>
</dbReference>
<sequence>MEDVNDKVDAFFSRKDNLELILRGVQFVLAVISFLCSTAVTGLKSGDYAFITTYTVWVYTLLYIIFVLRQKKVELIPLHKLAIDGVFTLLLLIAGIAVAASGAFTICNLFGTCGAAYACVVFLFVGAGTQGASVYITYTQEYRTDVDDHIDSPDAMLEGP</sequence>
<keyword evidence="2 5" id="KW-0812">Transmembrane</keyword>
<proteinExistence type="predicted"/>
<feature type="transmembrane region" description="Helical" evidence="5">
    <location>
        <begin position="115"/>
        <end position="138"/>
    </location>
</feature>
<keyword evidence="9" id="KW-1185">Reference proteome</keyword>
<dbReference type="AlphaFoldDB" id="A0A485L820"/>
<dbReference type="PANTHER" id="PTHR28165">
    <property type="entry name" value="NON-CLASSICAL EXPORT PROTEIN 2-RELATED"/>
    <property type="match status" value="1"/>
</dbReference>
<dbReference type="Proteomes" id="UP000332933">
    <property type="component" value="Unassembled WGS sequence"/>
</dbReference>
<evidence type="ECO:0000256" key="5">
    <source>
        <dbReference type="SAM" id="Phobius"/>
    </source>
</evidence>
<dbReference type="PANTHER" id="PTHR28165:SF1">
    <property type="entry name" value="NON-CLASSICAL EXPORT PROTEIN 2-RELATED"/>
    <property type="match status" value="1"/>
</dbReference>
<dbReference type="EMBL" id="VJMH01006049">
    <property type="protein sequence ID" value="KAF0691638.1"/>
    <property type="molecule type" value="Genomic_DNA"/>
</dbReference>
<accession>A0A485L820</accession>